<comment type="caution">
    <text evidence="2">The sequence shown here is derived from an EMBL/GenBank/DDBJ whole genome shotgun (WGS) entry which is preliminary data.</text>
</comment>
<dbReference type="Proteomes" id="UP000037510">
    <property type="component" value="Unassembled WGS sequence"/>
</dbReference>
<dbReference type="EMBL" id="JTDY01001493">
    <property type="protein sequence ID" value="KOB73741.1"/>
    <property type="molecule type" value="Genomic_DNA"/>
</dbReference>
<keyword evidence="3" id="KW-1185">Reference proteome</keyword>
<feature type="non-terminal residue" evidence="2">
    <location>
        <position position="1"/>
    </location>
</feature>
<evidence type="ECO:0000313" key="3">
    <source>
        <dbReference type="Proteomes" id="UP000037510"/>
    </source>
</evidence>
<reference evidence="2 3" key="1">
    <citation type="journal article" date="2015" name="Genome Biol. Evol.">
        <title>The genome of winter moth (Operophtera brumata) provides a genomic perspective on sexual dimorphism and phenology.</title>
        <authorList>
            <person name="Derks M.F."/>
            <person name="Smit S."/>
            <person name="Salis L."/>
            <person name="Schijlen E."/>
            <person name="Bossers A."/>
            <person name="Mateman C."/>
            <person name="Pijl A.S."/>
            <person name="de Ridder D."/>
            <person name="Groenen M.A."/>
            <person name="Visser M.E."/>
            <person name="Megens H.J."/>
        </authorList>
    </citation>
    <scope>NUCLEOTIDE SEQUENCE [LARGE SCALE GENOMIC DNA]</scope>
    <source>
        <strain evidence="2">WM2013NL</strain>
        <tissue evidence="2">Head and thorax</tissue>
    </source>
</reference>
<accession>A0A0L7LEY5</accession>
<feature type="region of interest" description="Disordered" evidence="1">
    <location>
        <begin position="196"/>
        <end position="222"/>
    </location>
</feature>
<evidence type="ECO:0000256" key="1">
    <source>
        <dbReference type="SAM" id="MobiDB-lite"/>
    </source>
</evidence>
<evidence type="ECO:0000313" key="2">
    <source>
        <dbReference type="EMBL" id="KOB73741.1"/>
    </source>
</evidence>
<sequence length="373" mass="44374">DPSVYNNIKKDVLSFLKRSFDDKNSRFDDESNKYDYQNEKATPNLYQKVMEMKERSKKEYLAKEKAIKENKWTMMDDTKNIGKAEYVLDPLMNTLDRKNFRRMYKSSSGSEDSSSSREIADWKEEFKEQWLLKKFEAVNSSMPPGDVYRIYRGDYLCGRTQYVCCSLQRDVYDLNEGFDVSFADSALETDSDEKRNILKGSHHKNERKKKRDKKRRRNKRLKRKRMIKRKIKGIIAEIRKILSKAYKNGTKARKKKTTQLKKFILELKKRYKKDRLSVKSIHEEEMIKIDTALQKKLDQIRTVNRNFMSNSTFRDIVVNGTTNKAGARMLIEAYPDLESYFTDKTRRSNSRTGETGYEKKDLDYDIEYGMLYY</sequence>
<feature type="compositionally biased region" description="Basic residues" evidence="1">
    <location>
        <begin position="200"/>
        <end position="222"/>
    </location>
</feature>
<proteinExistence type="predicted"/>
<feature type="non-terminal residue" evidence="2">
    <location>
        <position position="373"/>
    </location>
</feature>
<name>A0A0L7LEY5_OPEBR</name>
<protein>
    <submittedName>
        <fullName evidence="2">Uncharacterized protein</fullName>
    </submittedName>
</protein>
<organism evidence="2 3">
    <name type="scientific">Operophtera brumata</name>
    <name type="common">Winter moth</name>
    <name type="synonym">Phalaena brumata</name>
    <dbReference type="NCBI Taxonomy" id="104452"/>
    <lineage>
        <taxon>Eukaryota</taxon>
        <taxon>Metazoa</taxon>
        <taxon>Ecdysozoa</taxon>
        <taxon>Arthropoda</taxon>
        <taxon>Hexapoda</taxon>
        <taxon>Insecta</taxon>
        <taxon>Pterygota</taxon>
        <taxon>Neoptera</taxon>
        <taxon>Endopterygota</taxon>
        <taxon>Lepidoptera</taxon>
        <taxon>Glossata</taxon>
        <taxon>Ditrysia</taxon>
        <taxon>Geometroidea</taxon>
        <taxon>Geometridae</taxon>
        <taxon>Larentiinae</taxon>
        <taxon>Operophtera</taxon>
    </lineage>
</organism>
<dbReference type="AlphaFoldDB" id="A0A0L7LEY5"/>
<gene>
    <name evidence="2" type="ORF">OBRU01_10188</name>
</gene>